<dbReference type="Gene3D" id="1.25.10.10">
    <property type="entry name" value="Leucine-rich Repeat Variant"/>
    <property type="match status" value="1"/>
</dbReference>
<evidence type="ECO:0000259" key="9">
    <source>
        <dbReference type="PROSITE" id="PS50166"/>
    </source>
</evidence>
<evidence type="ECO:0000256" key="4">
    <source>
        <dbReference type="ARBA" id="ARBA00022448"/>
    </source>
</evidence>
<dbReference type="PANTHER" id="PTHR10997">
    <property type="entry name" value="IMPORTIN-7, 8, 11"/>
    <property type="match status" value="1"/>
</dbReference>
<keyword evidence="4" id="KW-0813">Transport</keyword>
<dbReference type="GO" id="GO:0032991">
    <property type="term" value="C:protein-containing complex"/>
    <property type="evidence" value="ECO:0007669"/>
    <property type="project" value="EnsemblFungi"/>
</dbReference>
<evidence type="ECO:0000313" key="10">
    <source>
        <dbReference type="EMBL" id="KXS18851.1"/>
    </source>
</evidence>
<protein>
    <submittedName>
        <fullName evidence="10">Cse1-domain-containing protein</fullName>
    </submittedName>
</protein>
<sequence>MLAMDPTAANLTALSAFLAQTLDPVARKAAEASLSQAEAQPGFGPCLLAIVGGGGDGISQLGAPVRQAAAVKFKNYVKKYWKQDDSVPDRVSAADRVAIKSNVVRLMIVVSTPLQLQLSEAISLIADTDFPKNWDTLIDDLVGKLSLTDWSANAGILQTAHSIFRRWRAQVRSNDLFSEIKFVLERFSTPYLQFFQHTDNLITQNSTDVPMLARLFETLLLLVKIFYDLNFQDLPEFFEDHMTEFMELLLKYLQYTNNGLERTTSRTTTAVQAGNPLAPHAPAPGQPAQEDEDDEDTEEGPITKVKAMICEIADLYARRYEEEFGKHLERFVGAVWTLLTTTGREMRFDGLVSKAIAFLTSVAKPARHRHFFSAPNVLSQICEQVVIPNMQMRKSDLEEFEDDPIGWVRRDIEGGDAETRRRAASDMVRGLMENFNKEVTEIFSGYVGAYLQNYETNRAANWRSKDTALYLIISLSAMSTTAQLGATKINEHIPFLSVLLSNVLPDLQADVKSGGVHPVIKVDCLKYLIMFRSHLTKQQLVEVLPSVLSHFEHPNPVVATYAAIALEKILAIKAPQTGALMFVAADLEPVGQTVIDRMLSLVEKGGPSPEKLAENDYVMKAIMRVVIVVRSRALPYITDLIRRLSSIIAQISKNPSNPRFNHFAFETLGALVRYVVHEQRDTLAGFEQMLFPVFEGILATDVQEFMPYVFQIMSQLLEFHSEAQIPERYESILHPLLQPALWESQGNVPALVRLLQAFLAKGAAQIVAKQQIQAFLGVYQKLIGSKLNDQYGFDLLTEVFWNIPTASLQPFIRNIFFFQLTRLSSSKTSKFQHAFVLFLNTLLAMLKDGFGPNELITAFDTLQPNLFHTLLNQVVLPELSSGEVLRPDERQLIVVGMTNLLTRSPRMKTEPFVSNWPGVISEIVRILQIPVASGAGANADVDDELQLLEIEETGYQASYSRLATVGKLKRDPLAAAGITDVSVYFATQLRKLAAEDRTLFLGAVSKLPKDVSDNVQNALSSVV</sequence>
<dbReference type="InterPro" id="IPR005043">
    <property type="entry name" value="XPO2_C"/>
</dbReference>
<gene>
    <name evidence="10" type="ORF">M427DRAFT_109224</name>
</gene>
<dbReference type="GO" id="GO:0005635">
    <property type="term" value="C:nuclear envelope"/>
    <property type="evidence" value="ECO:0007669"/>
    <property type="project" value="EnsemblFungi"/>
</dbReference>
<evidence type="ECO:0000256" key="8">
    <source>
        <dbReference type="SAM" id="MobiDB-lite"/>
    </source>
</evidence>
<dbReference type="AlphaFoldDB" id="A0A139AQ13"/>
<dbReference type="GO" id="GO:0005829">
    <property type="term" value="C:cytosol"/>
    <property type="evidence" value="ECO:0007669"/>
    <property type="project" value="TreeGrafter"/>
</dbReference>
<dbReference type="GO" id="GO:0034399">
    <property type="term" value="C:nuclear periphery"/>
    <property type="evidence" value="ECO:0007669"/>
    <property type="project" value="EnsemblFungi"/>
</dbReference>
<evidence type="ECO:0000256" key="7">
    <source>
        <dbReference type="ARBA" id="ARBA00023242"/>
    </source>
</evidence>
<dbReference type="GO" id="GO:0061015">
    <property type="term" value="P:snRNA import into nucleus"/>
    <property type="evidence" value="ECO:0007669"/>
    <property type="project" value="EnsemblFungi"/>
</dbReference>
<dbReference type="InterPro" id="IPR011989">
    <property type="entry name" value="ARM-like"/>
</dbReference>
<dbReference type="GO" id="GO:0005049">
    <property type="term" value="F:nuclear export signal receptor activity"/>
    <property type="evidence" value="ECO:0007669"/>
    <property type="project" value="EnsemblFungi"/>
</dbReference>
<dbReference type="SMART" id="SM00913">
    <property type="entry name" value="IBN_N"/>
    <property type="match status" value="1"/>
</dbReference>
<dbReference type="Pfam" id="PF08506">
    <property type="entry name" value="Cse1"/>
    <property type="match status" value="2"/>
</dbReference>
<dbReference type="OrthoDB" id="3268246at2759"/>
<dbReference type="GO" id="GO:0031267">
    <property type="term" value="F:small GTPase binding"/>
    <property type="evidence" value="ECO:0007669"/>
    <property type="project" value="InterPro"/>
</dbReference>
<dbReference type="GO" id="GO:0006606">
    <property type="term" value="P:protein import into nucleus"/>
    <property type="evidence" value="ECO:0007669"/>
    <property type="project" value="TreeGrafter"/>
</dbReference>
<dbReference type="Proteomes" id="UP000070544">
    <property type="component" value="Unassembled WGS sequence"/>
</dbReference>
<keyword evidence="6" id="KW-0653">Protein transport</keyword>
<dbReference type="GO" id="GO:0006611">
    <property type="term" value="P:protein export from nucleus"/>
    <property type="evidence" value="ECO:0007669"/>
    <property type="project" value="EnsemblFungi"/>
</dbReference>
<evidence type="ECO:0000256" key="5">
    <source>
        <dbReference type="ARBA" id="ARBA00022490"/>
    </source>
</evidence>
<proteinExistence type="inferred from homology"/>
<keyword evidence="5" id="KW-0963">Cytoplasm</keyword>
<dbReference type="InterPro" id="IPR013713">
    <property type="entry name" value="XPO2_central"/>
</dbReference>
<accession>A0A139AQ13</accession>
<reference evidence="10 11" key="1">
    <citation type="journal article" date="2015" name="Genome Biol. Evol.">
        <title>Phylogenomic analyses indicate that early fungi evolved digesting cell walls of algal ancestors of land plants.</title>
        <authorList>
            <person name="Chang Y."/>
            <person name="Wang S."/>
            <person name="Sekimoto S."/>
            <person name="Aerts A.L."/>
            <person name="Choi C."/>
            <person name="Clum A."/>
            <person name="LaButti K.M."/>
            <person name="Lindquist E.A."/>
            <person name="Yee Ngan C."/>
            <person name="Ohm R.A."/>
            <person name="Salamov A.A."/>
            <person name="Grigoriev I.V."/>
            <person name="Spatafora J.W."/>
            <person name="Berbee M.L."/>
        </authorList>
    </citation>
    <scope>NUCLEOTIDE SEQUENCE [LARGE SCALE GENOMIC DNA]</scope>
    <source>
        <strain evidence="10 11">JEL478</strain>
    </source>
</reference>
<keyword evidence="7" id="KW-0539">Nucleus</keyword>
<dbReference type="PANTHER" id="PTHR10997:SF8">
    <property type="entry name" value="EXPORTIN-2"/>
    <property type="match status" value="1"/>
</dbReference>
<organism evidence="10 11">
    <name type="scientific">Gonapodya prolifera (strain JEL478)</name>
    <name type="common">Monoblepharis prolifera</name>
    <dbReference type="NCBI Taxonomy" id="1344416"/>
    <lineage>
        <taxon>Eukaryota</taxon>
        <taxon>Fungi</taxon>
        <taxon>Fungi incertae sedis</taxon>
        <taxon>Chytridiomycota</taxon>
        <taxon>Chytridiomycota incertae sedis</taxon>
        <taxon>Monoblepharidomycetes</taxon>
        <taxon>Monoblepharidales</taxon>
        <taxon>Gonapodyaceae</taxon>
        <taxon>Gonapodya</taxon>
    </lineage>
</organism>
<dbReference type="STRING" id="1344416.A0A139AQ13"/>
<comment type="similarity">
    <text evidence="3">Belongs to the XPO2/CSE1 family.</text>
</comment>
<evidence type="ECO:0000256" key="1">
    <source>
        <dbReference type="ARBA" id="ARBA00004123"/>
    </source>
</evidence>
<evidence type="ECO:0000256" key="2">
    <source>
        <dbReference type="ARBA" id="ARBA00004496"/>
    </source>
</evidence>
<comment type="subcellular location">
    <subcellularLocation>
        <location evidence="2">Cytoplasm</location>
    </subcellularLocation>
    <subcellularLocation>
        <location evidence="1">Nucleus</location>
    </subcellularLocation>
</comment>
<name>A0A139AQ13_GONPJ</name>
<dbReference type="Pfam" id="PF03810">
    <property type="entry name" value="IBN_N"/>
    <property type="match status" value="1"/>
</dbReference>
<feature type="compositionally biased region" description="Acidic residues" evidence="8">
    <location>
        <begin position="289"/>
        <end position="299"/>
    </location>
</feature>
<feature type="domain" description="Importin N-terminal" evidence="9">
    <location>
        <begin position="30"/>
        <end position="109"/>
    </location>
</feature>
<dbReference type="EMBL" id="KQ965740">
    <property type="protein sequence ID" value="KXS18851.1"/>
    <property type="molecule type" value="Genomic_DNA"/>
</dbReference>
<dbReference type="PROSITE" id="PS50166">
    <property type="entry name" value="IMPORTIN_B_NT"/>
    <property type="match status" value="1"/>
</dbReference>
<dbReference type="GO" id="GO:0046827">
    <property type="term" value="P:positive regulation of protein export from nucleus"/>
    <property type="evidence" value="ECO:0007669"/>
    <property type="project" value="EnsemblFungi"/>
</dbReference>
<dbReference type="Pfam" id="PF03378">
    <property type="entry name" value="CAS_CSE1"/>
    <property type="match status" value="1"/>
</dbReference>
<dbReference type="OMA" id="AENEFLM"/>
<dbReference type="InterPro" id="IPR016024">
    <property type="entry name" value="ARM-type_fold"/>
</dbReference>
<evidence type="ECO:0000256" key="6">
    <source>
        <dbReference type="ARBA" id="ARBA00022927"/>
    </source>
</evidence>
<keyword evidence="11" id="KW-1185">Reference proteome</keyword>
<evidence type="ECO:0000313" key="11">
    <source>
        <dbReference type="Proteomes" id="UP000070544"/>
    </source>
</evidence>
<evidence type="ECO:0000256" key="3">
    <source>
        <dbReference type="ARBA" id="ARBA00008669"/>
    </source>
</evidence>
<feature type="region of interest" description="Disordered" evidence="8">
    <location>
        <begin position="273"/>
        <end position="300"/>
    </location>
</feature>
<dbReference type="InterPro" id="IPR001494">
    <property type="entry name" value="Importin-beta_N"/>
</dbReference>
<dbReference type="SUPFAM" id="SSF48371">
    <property type="entry name" value="ARM repeat"/>
    <property type="match status" value="1"/>
</dbReference>